<dbReference type="HOGENOM" id="CLU_097806_6_4_6"/>
<feature type="domain" description="HTH arsR-type" evidence="4">
    <location>
        <begin position="5"/>
        <end position="100"/>
    </location>
</feature>
<dbReference type="GO" id="GO:0003700">
    <property type="term" value="F:DNA-binding transcription factor activity"/>
    <property type="evidence" value="ECO:0007669"/>
    <property type="project" value="InterPro"/>
</dbReference>
<dbReference type="PRINTS" id="PR00778">
    <property type="entry name" value="HTHARSR"/>
</dbReference>
<dbReference type="EMBL" id="AYER01000006">
    <property type="protein sequence ID" value="ESK38864.1"/>
    <property type="molecule type" value="Genomic_DNA"/>
</dbReference>
<dbReference type="PROSITE" id="PS50987">
    <property type="entry name" value="HTH_ARSR_2"/>
    <property type="match status" value="1"/>
</dbReference>
<dbReference type="CDD" id="cd00090">
    <property type="entry name" value="HTH_ARSR"/>
    <property type="match status" value="1"/>
</dbReference>
<protein>
    <recommendedName>
        <fullName evidence="4">HTH arsR-type domain-containing protein</fullName>
    </recommendedName>
</protein>
<keyword evidence="3" id="KW-0804">Transcription</keyword>
<dbReference type="PANTHER" id="PTHR33154">
    <property type="entry name" value="TRANSCRIPTIONAL REGULATOR, ARSR FAMILY"/>
    <property type="match status" value="1"/>
</dbReference>
<sequence>MSLEPQYNNILNVSSFLQALSNPNRLMILCLLIQEGELTVGAINEKVDLSASALSQHLAKMRDEEIVTYRRESQTLYYRIHNPDVIKLMSTLKDIFCPETKEK</sequence>
<dbReference type="NCBIfam" id="NF033788">
    <property type="entry name" value="HTH_metalloreg"/>
    <property type="match status" value="1"/>
</dbReference>
<dbReference type="GO" id="GO:0003677">
    <property type="term" value="F:DNA binding"/>
    <property type="evidence" value="ECO:0007669"/>
    <property type="project" value="UniProtKB-KW"/>
</dbReference>
<proteinExistence type="predicted"/>
<dbReference type="SMART" id="SM00418">
    <property type="entry name" value="HTH_ARSR"/>
    <property type="match status" value="1"/>
</dbReference>
<dbReference type="RefSeq" id="WP_023273303.1">
    <property type="nucleotide sequence ID" value="NZ_KI530723.1"/>
</dbReference>
<accession>V2UU63</accession>
<dbReference type="Gene3D" id="1.10.10.10">
    <property type="entry name" value="Winged helix-like DNA-binding domain superfamily/Winged helix DNA-binding domain"/>
    <property type="match status" value="1"/>
</dbReference>
<dbReference type="eggNOG" id="COG0640">
    <property type="taxonomic scope" value="Bacteria"/>
</dbReference>
<organism evidence="5 6">
    <name type="scientific">Acinetobacter nectaris CIP 110549</name>
    <dbReference type="NCBI Taxonomy" id="1392540"/>
    <lineage>
        <taxon>Bacteria</taxon>
        <taxon>Pseudomonadati</taxon>
        <taxon>Pseudomonadota</taxon>
        <taxon>Gammaproteobacteria</taxon>
        <taxon>Moraxellales</taxon>
        <taxon>Moraxellaceae</taxon>
        <taxon>Acinetobacter</taxon>
    </lineage>
</organism>
<dbReference type="InterPro" id="IPR011991">
    <property type="entry name" value="ArsR-like_HTH"/>
</dbReference>
<keyword evidence="1" id="KW-0805">Transcription regulation</keyword>
<keyword evidence="6" id="KW-1185">Reference proteome</keyword>
<dbReference type="Proteomes" id="UP000023785">
    <property type="component" value="Unassembled WGS sequence"/>
</dbReference>
<dbReference type="InterPro" id="IPR036388">
    <property type="entry name" value="WH-like_DNA-bd_sf"/>
</dbReference>
<dbReference type="PANTHER" id="PTHR33154:SF28">
    <property type="entry name" value="HTH-TYPE TRANSCRIPTIONAL REGULATOR YGAV-RELATED"/>
    <property type="match status" value="1"/>
</dbReference>
<dbReference type="PATRIC" id="fig|1392540.3.peg.1632"/>
<dbReference type="InterPro" id="IPR051081">
    <property type="entry name" value="HTH_MetalResp_TranReg"/>
</dbReference>
<dbReference type="Pfam" id="PF01022">
    <property type="entry name" value="HTH_5"/>
    <property type="match status" value="1"/>
</dbReference>
<dbReference type="InterPro" id="IPR036390">
    <property type="entry name" value="WH_DNA-bd_sf"/>
</dbReference>
<evidence type="ECO:0000313" key="6">
    <source>
        <dbReference type="Proteomes" id="UP000023785"/>
    </source>
</evidence>
<evidence type="ECO:0000256" key="3">
    <source>
        <dbReference type="ARBA" id="ARBA00023163"/>
    </source>
</evidence>
<gene>
    <name evidence="5" type="ORF">P256_01683</name>
</gene>
<comment type="caution">
    <text evidence="5">The sequence shown here is derived from an EMBL/GenBank/DDBJ whole genome shotgun (WGS) entry which is preliminary data.</text>
</comment>
<name>V2UU63_9GAMM</name>
<keyword evidence="2" id="KW-0238">DNA-binding</keyword>
<evidence type="ECO:0000259" key="4">
    <source>
        <dbReference type="PROSITE" id="PS50987"/>
    </source>
</evidence>
<dbReference type="AlphaFoldDB" id="V2UU63"/>
<dbReference type="InterPro" id="IPR001845">
    <property type="entry name" value="HTH_ArsR_DNA-bd_dom"/>
</dbReference>
<dbReference type="SUPFAM" id="SSF46785">
    <property type="entry name" value="Winged helix' DNA-binding domain"/>
    <property type="match status" value="1"/>
</dbReference>
<dbReference type="OrthoDB" id="9796124at2"/>
<reference evidence="5 6" key="1">
    <citation type="submission" date="2013-10" db="EMBL/GenBank/DDBJ databases">
        <title>The Genome Sequence of Acinetobacter nectaris CIP 110549.</title>
        <authorList>
            <consortium name="The Broad Institute Genomics Platform"/>
            <consortium name="The Broad Institute Genome Sequencing Center for Infectious Disease"/>
            <person name="Cerqueira G."/>
            <person name="Feldgarden M."/>
            <person name="Courvalin P."/>
            <person name="Grillot-Courvalin C."/>
            <person name="Clermont D."/>
            <person name="Rocha E."/>
            <person name="Yoon E.-J."/>
            <person name="Nemec A."/>
            <person name="Young S.K."/>
            <person name="Zeng Q."/>
            <person name="Gargeya S."/>
            <person name="Fitzgerald M."/>
            <person name="Abouelleil A."/>
            <person name="Alvarado L."/>
            <person name="Berlin A.M."/>
            <person name="Chapman S.B."/>
            <person name="Gainer-Dewar J."/>
            <person name="Goldberg J."/>
            <person name="Gnerre S."/>
            <person name="Griggs A."/>
            <person name="Gujja S."/>
            <person name="Hansen M."/>
            <person name="Howarth C."/>
            <person name="Imamovic A."/>
            <person name="Ireland A."/>
            <person name="Larimer J."/>
            <person name="McCowan C."/>
            <person name="Murphy C."/>
            <person name="Pearson M."/>
            <person name="Poon T.W."/>
            <person name="Priest M."/>
            <person name="Roberts A."/>
            <person name="Saif S."/>
            <person name="Shea T."/>
            <person name="Sykes S."/>
            <person name="Wortman J."/>
            <person name="Nusbaum C."/>
            <person name="Birren B."/>
        </authorList>
    </citation>
    <scope>NUCLEOTIDE SEQUENCE [LARGE SCALE GENOMIC DNA]</scope>
    <source>
        <strain evidence="5 6">CIP 110549</strain>
    </source>
</reference>
<evidence type="ECO:0000256" key="2">
    <source>
        <dbReference type="ARBA" id="ARBA00023125"/>
    </source>
</evidence>
<dbReference type="STRING" id="1392540.P256_01683"/>
<evidence type="ECO:0000256" key="1">
    <source>
        <dbReference type="ARBA" id="ARBA00023015"/>
    </source>
</evidence>
<evidence type="ECO:0000313" key="5">
    <source>
        <dbReference type="EMBL" id="ESK38864.1"/>
    </source>
</evidence>